<evidence type="ECO:0000256" key="15">
    <source>
        <dbReference type="ARBA" id="ARBA00023180"/>
    </source>
</evidence>
<evidence type="ECO:0000259" key="23">
    <source>
        <dbReference type="PROSITE" id="PS50948"/>
    </source>
</evidence>
<dbReference type="InterPro" id="IPR036426">
    <property type="entry name" value="Bulb-type_lectin_dom_sf"/>
</dbReference>
<accession>A0AAV7GW44</accession>
<name>A0AAV7GW44_DENCH</name>
<dbReference type="PROSITE" id="PS50011">
    <property type="entry name" value="PROTEIN_KINASE_DOM"/>
    <property type="match status" value="1"/>
</dbReference>
<keyword evidence="11 20" id="KW-1133">Transmembrane helix</keyword>
<evidence type="ECO:0000256" key="1">
    <source>
        <dbReference type="ARBA" id="ARBA00004167"/>
    </source>
</evidence>
<dbReference type="Gene3D" id="2.90.10.10">
    <property type="entry name" value="Bulb-type lectin domain"/>
    <property type="match status" value="1"/>
</dbReference>
<evidence type="ECO:0000256" key="13">
    <source>
        <dbReference type="ARBA" id="ARBA00023157"/>
    </source>
</evidence>
<evidence type="ECO:0000259" key="21">
    <source>
        <dbReference type="PROSITE" id="PS50011"/>
    </source>
</evidence>
<evidence type="ECO:0000256" key="6">
    <source>
        <dbReference type="ARBA" id="ARBA00022729"/>
    </source>
</evidence>
<keyword evidence="8 18" id="KW-0547">Nucleotide-binding</keyword>
<evidence type="ECO:0000256" key="7">
    <source>
        <dbReference type="ARBA" id="ARBA00022734"/>
    </source>
</evidence>
<dbReference type="InterPro" id="IPR011009">
    <property type="entry name" value="Kinase-like_dom_sf"/>
</dbReference>
<dbReference type="PROSITE" id="PS50927">
    <property type="entry name" value="BULB_LECTIN"/>
    <property type="match status" value="1"/>
</dbReference>
<dbReference type="Pfam" id="PF00069">
    <property type="entry name" value="Pkinase"/>
    <property type="match status" value="1"/>
</dbReference>
<evidence type="ECO:0000256" key="4">
    <source>
        <dbReference type="ARBA" id="ARBA00022679"/>
    </source>
</evidence>
<keyword evidence="5 20" id="KW-0812">Transmembrane</keyword>
<dbReference type="FunFam" id="1.10.510.10:FF:000621">
    <property type="entry name" value="Serine/threonine-protein kinase"/>
    <property type="match status" value="1"/>
</dbReference>
<dbReference type="InterPro" id="IPR008271">
    <property type="entry name" value="Ser/Thr_kinase_AS"/>
</dbReference>
<dbReference type="EC" id="2.7.11.1" evidence="18"/>
<evidence type="ECO:0000256" key="8">
    <source>
        <dbReference type="ARBA" id="ARBA00022741"/>
    </source>
</evidence>
<evidence type="ECO:0000256" key="5">
    <source>
        <dbReference type="ARBA" id="ARBA00022692"/>
    </source>
</evidence>
<proteinExistence type="inferred from homology"/>
<feature type="domain" description="Protein kinase" evidence="21">
    <location>
        <begin position="574"/>
        <end position="859"/>
    </location>
</feature>
<evidence type="ECO:0000259" key="22">
    <source>
        <dbReference type="PROSITE" id="PS50927"/>
    </source>
</evidence>
<dbReference type="InterPro" id="IPR051343">
    <property type="entry name" value="G-type_lectin_kinases/EP1-like"/>
</dbReference>
<dbReference type="SUPFAM" id="SSF56112">
    <property type="entry name" value="Protein kinase-like (PK-like)"/>
    <property type="match status" value="1"/>
</dbReference>
<dbReference type="PROSITE" id="PS00108">
    <property type="entry name" value="PROTEIN_KINASE_ST"/>
    <property type="match status" value="1"/>
</dbReference>
<dbReference type="EMBL" id="JAGFBR010000010">
    <property type="protein sequence ID" value="KAH0459938.1"/>
    <property type="molecule type" value="Genomic_DNA"/>
</dbReference>
<dbReference type="GO" id="GO:0051707">
    <property type="term" value="P:response to other organism"/>
    <property type="evidence" value="ECO:0007669"/>
    <property type="project" value="UniProtKB-ARBA"/>
</dbReference>
<evidence type="ECO:0000256" key="9">
    <source>
        <dbReference type="ARBA" id="ARBA00022777"/>
    </source>
</evidence>
<keyword evidence="6" id="KW-0732">Signal</keyword>
<evidence type="ECO:0000256" key="2">
    <source>
        <dbReference type="ARBA" id="ARBA00022527"/>
    </source>
</evidence>
<dbReference type="SMART" id="SM00108">
    <property type="entry name" value="B_lectin"/>
    <property type="match status" value="1"/>
</dbReference>
<dbReference type="GO" id="GO:0030246">
    <property type="term" value="F:carbohydrate binding"/>
    <property type="evidence" value="ECO:0007669"/>
    <property type="project" value="UniProtKB-KW"/>
</dbReference>
<organism evidence="24 25">
    <name type="scientific">Dendrobium chrysotoxum</name>
    <name type="common">Orchid</name>
    <dbReference type="NCBI Taxonomy" id="161865"/>
    <lineage>
        <taxon>Eukaryota</taxon>
        <taxon>Viridiplantae</taxon>
        <taxon>Streptophyta</taxon>
        <taxon>Embryophyta</taxon>
        <taxon>Tracheophyta</taxon>
        <taxon>Spermatophyta</taxon>
        <taxon>Magnoliopsida</taxon>
        <taxon>Liliopsida</taxon>
        <taxon>Asparagales</taxon>
        <taxon>Orchidaceae</taxon>
        <taxon>Epidendroideae</taxon>
        <taxon>Malaxideae</taxon>
        <taxon>Dendrobiinae</taxon>
        <taxon>Dendrobium</taxon>
    </lineage>
</organism>
<keyword evidence="4 18" id="KW-0808">Transferase</keyword>
<comment type="subcellular location">
    <subcellularLocation>
        <location evidence="1">Membrane</location>
        <topology evidence="1">Single-pass membrane protein</topology>
    </subcellularLocation>
</comment>
<evidence type="ECO:0000313" key="24">
    <source>
        <dbReference type="EMBL" id="KAH0459938.1"/>
    </source>
</evidence>
<gene>
    <name evidence="24" type="ORF">IEQ34_010601</name>
</gene>
<feature type="domain" description="Bulb-type lectin" evidence="22">
    <location>
        <begin position="102"/>
        <end position="219"/>
    </location>
</feature>
<dbReference type="Pfam" id="PF08276">
    <property type="entry name" value="PAN_2"/>
    <property type="match status" value="1"/>
</dbReference>
<feature type="transmembrane region" description="Helical" evidence="20">
    <location>
        <begin position="491"/>
        <end position="512"/>
    </location>
</feature>
<dbReference type="CDD" id="cd14066">
    <property type="entry name" value="STKc_IRAK"/>
    <property type="match status" value="1"/>
</dbReference>
<evidence type="ECO:0000256" key="19">
    <source>
        <dbReference type="PROSITE-ProRule" id="PRU10141"/>
    </source>
</evidence>
<keyword evidence="7" id="KW-0430">Lectin</keyword>
<evidence type="ECO:0000256" key="11">
    <source>
        <dbReference type="ARBA" id="ARBA00022989"/>
    </source>
</evidence>
<dbReference type="Gene3D" id="1.10.510.10">
    <property type="entry name" value="Transferase(Phosphotransferase) domain 1"/>
    <property type="match status" value="1"/>
</dbReference>
<keyword evidence="15" id="KW-0325">Glycoprotein</keyword>
<dbReference type="PROSITE" id="PS50948">
    <property type="entry name" value="PAN"/>
    <property type="match status" value="1"/>
</dbReference>
<evidence type="ECO:0000256" key="10">
    <source>
        <dbReference type="ARBA" id="ARBA00022840"/>
    </source>
</evidence>
<reference evidence="24 25" key="1">
    <citation type="journal article" date="2021" name="Hortic Res">
        <title>Chromosome-scale assembly of the Dendrobium chrysotoxum genome enhances the understanding of orchid evolution.</title>
        <authorList>
            <person name="Zhang Y."/>
            <person name="Zhang G.Q."/>
            <person name="Zhang D."/>
            <person name="Liu X.D."/>
            <person name="Xu X.Y."/>
            <person name="Sun W.H."/>
            <person name="Yu X."/>
            <person name="Zhu X."/>
            <person name="Wang Z.W."/>
            <person name="Zhao X."/>
            <person name="Zhong W.Y."/>
            <person name="Chen H."/>
            <person name="Yin W.L."/>
            <person name="Huang T."/>
            <person name="Niu S.C."/>
            <person name="Liu Z.J."/>
        </authorList>
    </citation>
    <scope>NUCLEOTIDE SEQUENCE [LARGE SCALE GENOMIC DNA]</scope>
    <source>
        <strain evidence="24">Lindl</strain>
    </source>
</reference>
<feature type="domain" description="Apple" evidence="23">
    <location>
        <begin position="394"/>
        <end position="479"/>
    </location>
</feature>
<keyword evidence="10 18" id="KW-0067">ATP-binding</keyword>
<dbReference type="Gene3D" id="3.30.200.20">
    <property type="entry name" value="Phosphorylase Kinase, domain 1"/>
    <property type="match status" value="1"/>
</dbReference>
<dbReference type="Pfam" id="PF01453">
    <property type="entry name" value="B_lectin"/>
    <property type="match status" value="1"/>
</dbReference>
<dbReference type="GO" id="GO:0004674">
    <property type="term" value="F:protein serine/threonine kinase activity"/>
    <property type="evidence" value="ECO:0007669"/>
    <property type="project" value="UniProtKB-KW"/>
</dbReference>
<comment type="similarity">
    <text evidence="18">Belongs to the protein kinase superfamily. Ser/Thr protein kinase family.</text>
</comment>
<dbReference type="PANTHER" id="PTHR47976">
    <property type="entry name" value="G-TYPE LECTIN S-RECEPTOR-LIKE SERINE/THREONINE-PROTEIN KINASE SD2-5"/>
    <property type="match status" value="1"/>
</dbReference>
<keyword evidence="14" id="KW-0675">Receptor</keyword>
<keyword evidence="13" id="KW-1015">Disulfide bond</keyword>
<dbReference type="SMART" id="SM00473">
    <property type="entry name" value="PAN_AP"/>
    <property type="match status" value="1"/>
</dbReference>
<dbReference type="GO" id="GO:0005524">
    <property type="term" value="F:ATP binding"/>
    <property type="evidence" value="ECO:0007669"/>
    <property type="project" value="UniProtKB-UniRule"/>
</dbReference>
<dbReference type="InterPro" id="IPR000719">
    <property type="entry name" value="Prot_kinase_dom"/>
</dbReference>
<dbReference type="PIRSF" id="PIRSF000641">
    <property type="entry name" value="SRK"/>
    <property type="match status" value="1"/>
</dbReference>
<evidence type="ECO:0000256" key="3">
    <source>
        <dbReference type="ARBA" id="ARBA00022536"/>
    </source>
</evidence>
<comment type="catalytic activity">
    <reaction evidence="16 18">
        <text>L-threonyl-[protein] + ATP = O-phospho-L-threonyl-[protein] + ADP + H(+)</text>
        <dbReference type="Rhea" id="RHEA:46608"/>
        <dbReference type="Rhea" id="RHEA-COMP:11060"/>
        <dbReference type="Rhea" id="RHEA-COMP:11605"/>
        <dbReference type="ChEBI" id="CHEBI:15378"/>
        <dbReference type="ChEBI" id="CHEBI:30013"/>
        <dbReference type="ChEBI" id="CHEBI:30616"/>
        <dbReference type="ChEBI" id="CHEBI:61977"/>
        <dbReference type="ChEBI" id="CHEBI:456216"/>
        <dbReference type="EC" id="2.7.11.1"/>
    </reaction>
</comment>
<comment type="catalytic activity">
    <reaction evidence="17 18">
        <text>L-seryl-[protein] + ATP = O-phospho-L-seryl-[protein] + ADP + H(+)</text>
        <dbReference type="Rhea" id="RHEA:17989"/>
        <dbReference type="Rhea" id="RHEA-COMP:9863"/>
        <dbReference type="Rhea" id="RHEA-COMP:11604"/>
        <dbReference type="ChEBI" id="CHEBI:15378"/>
        <dbReference type="ChEBI" id="CHEBI:29999"/>
        <dbReference type="ChEBI" id="CHEBI:30616"/>
        <dbReference type="ChEBI" id="CHEBI:83421"/>
        <dbReference type="ChEBI" id="CHEBI:456216"/>
        <dbReference type="EC" id="2.7.11.1"/>
    </reaction>
</comment>
<protein>
    <recommendedName>
        <fullName evidence="18">Receptor-like serine/threonine-protein kinase</fullName>
        <ecNumber evidence="18">2.7.11.1</ecNumber>
    </recommendedName>
</protein>
<dbReference type="InterPro" id="IPR001480">
    <property type="entry name" value="Bulb-type_lectin_dom"/>
</dbReference>
<evidence type="ECO:0000256" key="14">
    <source>
        <dbReference type="ARBA" id="ARBA00023170"/>
    </source>
</evidence>
<dbReference type="AlphaFoldDB" id="A0AAV7GW44"/>
<keyword evidence="3" id="KW-0245">EGF-like domain</keyword>
<dbReference type="PANTHER" id="PTHR47976:SF60">
    <property type="entry name" value="RECEPTOR-LIKE SERINE_THREONINE-PROTEIN KINASE"/>
    <property type="match status" value="1"/>
</dbReference>
<dbReference type="InterPro" id="IPR024171">
    <property type="entry name" value="SRK-like_kinase"/>
</dbReference>
<dbReference type="PROSITE" id="PS00107">
    <property type="entry name" value="PROTEIN_KINASE_ATP"/>
    <property type="match status" value="1"/>
</dbReference>
<keyword evidence="25" id="KW-1185">Reference proteome</keyword>
<dbReference type="FunFam" id="3.30.200.20:FF:000178">
    <property type="entry name" value="serine/threonine-protein kinase PBS1-like"/>
    <property type="match status" value="1"/>
</dbReference>
<comment type="caution">
    <text evidence="24">The sequence shown here is derived from an EMBL/GenBank/DDBJ whole genome shotgun (WGS) entry which is preliminary data.</text>
</comment>
<evidence type="ECO:0000256" key="16">
    <source>
        <dbReference type="ARBA" id="ARBA00047899"/>
    </source>
</evidence>
<evidence type="ECO:0000256" key="17">
    <source>
        <dbReference type="ARBA" id="ARBA00048679"/>
    </source>
</evidence>
<dbReference type="GO" id="GO:0016020">
    <property type="term" value="C:membrane"/>
    <property type="evidence" value="ECO:0007669"/>
    <property type="project" value="UniProtKB-SubCell"/>
</dbReference>
<dbReference type="Proteomes" id="UP000775213">
    <property type="component" value="Unassembled WGS sequence"/>
</dbReference>
<keyword evidence="12 20" id="KW-0472">Membrane</keyword>
<keyword evidence="9 18" id="KW-0418">Kinase</keyword>
<sequence length="913" mass="99084">MINQLPAPRTPDLFTGNVTVVFPDSQCPLHLRYSDNSTQSSKTPAITFKRTAQIPHGTSTKPYLSMALVLRHTLHFLVLLLPLFHDHLTAAVQVSTEFLYPNFTASSIDYIEKDNVFLTSRSSTFSASLSSDSPQSPFIFSILHTPTSTVVWSANFASPAPYTSVLSLSAAGLSITLSNGSLLWFTPPFPRPIAALRLLDSGNLILLDDLNNSLWQSFEHPTDTLLSSQRLPVGASLSTPNGDYRLLVTADDVVLRWVIGDQQYWCLSADPRSVKYLDDPASYMAGNESGLFLISAAGRALYVVKLPRTNLKFMKLESDGRFHLMGYSGNGSSLTEELIAPISACDLPLSCGALGLCTLLSRGVACNCPTSFAASADGGCSPADSSALATLSNCATKPSYRSLESGVEYFANKFLKPASSGGNVSSCRSLCTGNCSCLAFFYENSSTSCFLVNNQLGSFLSPRSQGVFDSSEVYIKIMAQSQLDSGRSRNLIPIILPSITVLLALLFAGIYWRRGKRISRSRKSPKFATLKLWTSTTRGRGSAGDGYISDESDEISIPDLPTRFTYEELIAATNNFRTKIGSGGFGEVFKGDLLDKTSVAVKRIKAGASGIQGKKKEFITEIAVIGSIHHVNLVRLRGFCAEGRRRLLVYDYMDRGSLDKSLFVPGGPVLEWQERMDIAVGVARGLAYLHSGCDRKVIHCDVKPENILLHSNGGVKISDFGMAKLMSTDQSGLFTTMRGTRGYLAPEWLTNSAISDKTDVYSYGLVLLEIIRGRRNWSMVAEGWSIGGTGGGEMGYYPMIALEMHEKGRYLELADPRLEGKATEEEVGRVVRVALCCLHEEPAMRPTMDGVAAMLDGTIEVGQPRPEALGVLRVYGRGFLCSGESGKGSSSSSSSYSVLSYPYLSSQEVSGPR</sequence>
<evidence type="ECO:0000313" key="25">
    <source>
        <dbReference type="Proteomes" id="UP000775213"/>
    </source>
</evidence>
<dbReference type="SUPFAM" id="SSF51110">
    <property type="entry name" value="alpha-D-mannose-specific plant lectins"/>
    <property type="match status" value="1"/>
</dbReference>
<keyword evidence="2 18" id="KW-0723">Serine/threonine-protein kinase</keyword>
<evidence type="ECO:0000256" key="20">
    <source>
        <dbReference type="SAM" id="Phobius"/>
    </source>
</evidence>
<feature type="binding site" evidence="19">
    <location>
        <position position="602"/>
    </location>
    <ligand>
        <name>ATP</name>
        <dbReference type="ChEBI" id="CHEBI:30616"/>
    </ligand>
</feature>
<evidence type="ECO:0000256" key="18">
    <source>
        <dbReference type="PIRNR" id="PIRNR000641"/>
    </source>
</evidence>
<dbReference type="SMART" id="SM00220">
    <property type="entry name" value="S_TKc"/>
    <property type="match status" value="1"/>
</dbReference>
<evidence type="ECO:0000256" key="12">
    <source>
        <dbReference type="ARBA" id="ARBA00023136"/>
    </source>
</evidence>
<dbReference type="InterPro" id="IPR017441">
    <property type="entry name" value="Protein_kinase_ATP_BS"/>
</dbReference>
<dbReference type="InterPro" id="IPR003609">
    <property type="entry name" value="Pan_app"/>
</dbReference>